<proteinExistence type="inferred from homology"/>
<evidence type="ECO:0000313" key="6">
    <source>
        <dbReference type="Proteomes" id="UP000186804"/>
    </source>
</evidence>
<accession>A0A1J4MW55</accession>
<dbReference type="RefSeq" id="XP_067070173.1">
    <property type="nucleotide sequence ID" value="XM_067213611.1"/>
</dbReference>
<dbReference type="Pfam" id="PF00112">
    <property type="entry name" value="Peptidase_C1"/>
    <property type="match status" value="1"/>
</dbReference>
<comment type="caution">
    <text evidence="5">The sequence shown here is derived from an EMBL/GenBank/DDBJ whole genome shotgun (WGS) entry which is preliminary data.</text>
</comment>
<gene>
    <name evidence="5" type="ORF">cand_033850</name>
</gene>
<dbReference type="InterPro" id="IPR013128">
    <property type="entry name" value="Peptidase_C1A"/>
</dbReference>
<feature type="domain" description="Peptidase C1A papain C-terminal" evidence="4">
    <location>
        <begin position="136"/>
        <end position="375"/>
    </location>
</feature>
<dbReference type="EMBL" id="LRBS01000002">
    <property type="protein sequence ID" value="OII78327.1"/>
    <property type="molecule type" value="Genomic_DNA"/>
</dbReference>
<keyword evidence="5" id="KW-0378">Hydrolase</keyword>
<evidence type="ECO:0000313" key="5">
    <source>
        <dbReference type="EMBL" id="OII78327.1"/>
    </source>
</evidence>
<dbReference type="VEuPathDB" id="CryptoDB:cand_033850"/>
<evidence type="ECO:0000256" key="3">
    <source>
        <dbReference type="ARBA" id="ARBA00023180"/>
    </source>
</evidence>
<keyword evidence="3" id="KW-0325">Glycoprotein</keyword>
<dbReference type="CDD" id="cd02248">
    <property type="entry name" value="Peptidase_C1A"/>
    <property type="match status" value="1"/>
</dbReference>
<keyword evidence="6" id="KW-1185">Reference proteome</keyword>
<dbReference type="SUPFAM" id="SSF54001">
    <property type="entry name" value="Cysteine proteinases"/>
    <property type="match status" value="1"/>
</dbReference>
<dbReference type="InterPro" id="IPR000668">
    <property type="entry name" value="Peptidase_C1A_C"/>
</dbReference>
<evidence type="ECO:0000256" key="2">
    <source>
        <dbReference type="ARBA" id="ARBA00023145"/>
    </source>
</evidence>
<organism evidence="5 6">
    <name type="scientific">Cryptosporidium andersoni</name>
    <dbReference type="NCBI Taxonomy" id="117008"/>
    <lineage>
        <taxon>Eukaryota</taxon>
        <taxon>Sar</taxon>
        <taxon>Alveolata</taxon>
        <taxon>Apicomplexa</taxon>
        <taxon>Conoidasida</taxon>
        <taxon>Coccidia</taxon>
        <taxon>Eucoccidiorida</taxon>
        <taxon>Eimeriorina</taxon>
        <taxon>Cryptosporidiidae</taxon>
        <taxon>Cryptosporidium</taxon>
    </lineage>
</organism>
<dbReference type="OrthoDB" id="190265at2759"/>
<name>A0A1J4MW55_9CRYT</name>
<dbReference type="Gene3D" id="3.90.70.10">
    <property type="entry name" value="Cysteine proteinases"/>
    <property type="match status" value="1"/>
</dbReference>
<dbReference type="Proteomes" id="UP000186804">
    <property type="component" value="Unassembled WGS sequence"/>
</dbReference>
<evidence type="ECO:0000256" key="1">
    <source>
        <dbReference type="ARBA" id="ARBA00008455"/>
    </source>
</evidence>
<dbReference type="InterPro" id="IPR038765">
    <property type="entry name" value="Papain-like_cys_pep_sf"/>
</dbReference>
<dbReference type="GO" id="GO:0006508">
    <property type="term" value="P:proteolysis"/>
    <property type="evidence" value="ECO:0007669"/>
    <property type="project" value="UniProtKB-KW"/>
</dbReference>
<keyword evidence="5" id="KW-0645">Protease</keyword>
<dbReference type="PROSITE" id="PS00639">
    <property type="entry name" value="THIOL_PROTEASE_HIS"/>
    <property type="match status" value="1"/>
</dbReference>
<dbReference type="InterPro" id="IPR039417">
    <property type="entry name" value="Peptidase_C1A_papain-like"/>
</dbReference>
<comment type="similarity">
    <text evidence="1">Belongs to the peptidase C1 family.</text>
</comment>
<sequence length="402" mass="45213">MQKYYVASISLQVFSGVILNKEEIKEYTIDEKVQICRDMWDLLEKSQQYFERDLKKCLKLIEDVYLARKLIPTAKFDISPSSILYSKSEIFPNMDIYTGDIKTIIGKNSTNNENIWNINLKNNEQNITRKLFVSNLPESFDLRSSKANPVNGGSCILIPDNQGRCADCYNYAALSSVEGSICRQLGIVVPQLSQQQSIDCWLVKKGKNKVCTGGQTFETFSYAMETKLCTQMSYPSTTYKTGSPEPCKFPSCQDCAGIDNYYWNFTGASLSYQDPWDTITNALYNYGPVTVSICSLIPGFSVYKGGFYNPPTCGSIWCGTRQVDHAITVVGYGKTQSNERYYILKNSWGVNWGNKGFMNISADMCSTLFNPGWITSIAPNNISNYCKDNAPNKSIIATDFVI</sequence>
<evidence type="ECO:0000259" key="4">
    <source>
        <dbReference type="SMART" id="SM00645"/>
    </source>
</evidence>
<dbReference type="AlphaFoldDB" id="A0A1J4MW55"/>
<dbReference type="InterPro" id="IPR025660">
    <property type="entry name" value="Pept_his_AS"/>
</dbReference>
<dbReference type="SMART" id="SM00645">
    <property type="entry name" value="Pept_C1"/>
    <property type="match status" value="1"/>
</dbReference>
<protein>
    <submittedName>
        <fullName evidence="5">Papain family cysteine protease</fullName>
    </submittedName>
</protein>
<dbReference type="GeneID" id="92367569"/>
<reference evidence="5 6" key="1">
    <citation type="submission" date="2016-10" db="EMBL/GenBank/DDBJ databases">
        <title>Reductive evolution of mitochondrial metabolism and differential evolution of invasion-related proteins in Cryptosporidium.</title>
        <authorList>
            <person name="Liu S."/>
            <person name="Roellig D.M."/>
            <person name="Guo Y."/>
            <person name="Li N."/>
            <person name="Frace M.A."/>
            <person name="Tang K."/>
            <person name="Zhang L."/>
            <person name="Feng Y."/>
            <person name="Xiao L."/>
        </authorList>
    </citation>
    <scope>NUCLEOTIDE SEQUENCE [LARGE SCALE GENOMIC DNA]</scope>
    <source>
        <strain evidence="5">30847</strain>
    </source>
</reference>
<keyword evidence="2" id="KW-0865">Zymogen</keyword>
<dbReference type="GO" id="GO:0008234">
    <property type="term" value="F:cysteine-type peptidase activity"/>
    <property type="evidence" value="ECO:0007669"/>
    <property type="project" value="InterPro"/>
</dbReference>
<dbReference type="PANTHER" id="PTHR12411">
    <property type="entry name" value="CYSTEINE PROTEASE FAMILY C1-RELATED"/>
    <property type="match status" value="1"/>
</dbReference>